<evidence type="ECO:0000313" key="2">
    <source>
        <dbReference type="EMBL" id="KAK2652284.1"/>
    </source>
</evidence>
<dbReference type="Proteomes" id="UP001280121">
    <property type="component" value="Unassembled WGS sequence"/>
</dbReference>
<accession>A0AAE0CI89</accession>
<evidence type="ECO:0000313" key="3">
    <source>
        <dbReference type="Proteomes" id="UP001280121"/>
    </source>
</evidence>
<reference evidence="2" key="1">
    <citation type="journal article" date="2023" name="Plant J.">
        <title>Genome sequences and population genomics provide insights into the demographic history, inbreeding, and mutation load of two 'living fossil' tree species of Dipteronia.</title>
        <authorList>
            <person name="Feng Y."/>
            <person name="Comes H.P."/>
            <person name="Chen J."/>
            <person name="Zhu S."/>
            <person name="Lu R."/>
            <person name="Zhang X."/>
            <person name="Li P."/>
            <person name="Qiu J."/>
            <person name="Olsen K.M."/>
            <person name="Qiu Y."/>
        </authorList>
    </citation>
    <scope>NUCLEOTIDE SEQUENCE</scope>
    <source>
        <strain evidence="2">KIB01</strain>
    </source>
</reference>
<keyword evidence="3" id="KW-1185">Reference proteome</keyword>
<feature type="region of interest" description="Disordered" evidence="1">
    <location>
        <begin position="205"/>
        <end position="229"/>
    </location>
</feature>
<dbReference type="PANTHER" id="PTHR31973">
    <property type="entry name" value="POLYPROTEIN, PUTATIVE-RELATED"/>
    <property type="match status" value="1"/>
</dbReference>
<proteinExistence type="predicted"/>
<organism evidence="2 3">
    <name type="scientific">Dipteronia dyeriana</name>
    <dbReference type="NCBI Taxonomy" id="168575"/>
    <lineage>
        <taxon>Eukaryota</taxon>
        <taxon>Viridiplantae</taxon>
        <taxon>Streptophyta</taxon>
        <taxon>Embryophyta</taxon>
        <taxon>Tracheophyta</taxon>
        <taxon>Spermatophyta</taxon>
        <taxon>Magnoliopsida</taxon>
        <taxon>eudicotyledons</taxon>
        <taxon>Gunneridae</taxon>
        <taxon>Pentapetalae</taxon>
        <taxon>rosids</taxon>
        <taxon>malvids</taxon>
        <taxon>Sapindales</taxon>
        <taxon>Sapindaceae</taxon>
        <taxon>Hippocastanoideae</taxon>
        <taxon>Acereae</taxon>
        <taxon>Dipteronia</taxon>
    </lineage>
</organism>
<dbReference type="EMBL" id="JANJYI010000004">
    <property type="protein sequence ID" value="KAK2652284.1"/>
    <property type="molecule type" value="Genomic_DNA"/>
</dbReference>
<dbReference type="AlphaFoldDB" id="A0AAE0CI89"/>
<sequence>MREIDLVSIKAQAWLAEIETETWCRHAFDPSIKCDHVTNNMIEAFNNMLKCFRARTYLNLMEFVRRMVLTRFQLRKMDCGKWKSEIPPIVNKKIVENNVDSRILKLLHLREGKYDLMGLNRAYTAILQEKTYECGSWQISWVSCSHALAVIRHFYGMTGIKKGLTQFIHPRLSKSTFLRTYSFMISLIPDSCVWVNMEVAHIDPPPIKKKPDRPKLVRNRESHEKPKASRSGSVVCTRCKNPGHNKRTCKFVITSEKGYKGCEKLSNPIIEVVASSSQPPT</sequence>
<comment type="caution">
    <text evidence="2">The sequence shown here is derived from an EMBL/GenBank/DDBJ whole genome shotgun (WGS) entry which is preliminary data.</text>
</comment>
<protein>
    <submittedName>
        <fullName evidence="2">Uncharacterized protein</fullName>
    </submittedName>
</protein>
<name>A0AAE0CI89_9ROSI</name>
<feature type="compositionally biased region" description="Basic and acidic residues" evidence="1">
    <location>
        <begin position="213"/>
        <end position="227"/>
    </location>
</feature>
<gene>
    <name evidence="2" type="ORF">Ddye_012140</name>
</gene>
<dbReference type="PANTHER" id="PTHR31973:SF188">
    <property type="entry name" value="POLYPROTEIN, PUTATIVE-RELATED"/>
    <property type="match status" value="1"/>
</dbReference>
<evidence type="ECO:0000256" key="1">
    <source>
        <dbReference type="SAM" id="MobiDB-lite"/>
    </source>
</evidence>